<dbReference type="Pfam" id="PF12390">
    <property type="entry name" value="Se-cys_synth_N"/>
    <property type="match status" value="1"/>
</dbReference>
<keyword evidence="5" id="KW-0648">Protein biosynthesis</keyword>
<proteinExistence type="inferred from homology"/>
<evidence type="ECO:0000256" key="6">
    <source>
        <dbReference type="ARBA" id="ARBA00023266"/>
    </source>
</evidence>
<keyword evidence="3 8" id="KW-0808">Transferase</keyword>
<dbReference type="EMBL" id="UOGA01000123">
    <property type="protein sequence ID" value="VAX18413.1"/>
    <property type="molecule type" value="Genomic_DNA"/>
</dbReference>
<protein>
    <submittedName>
        <fullName evidence="8">L-seryl-tRNA(Sec) selenium transferase</fullName>
        <ecNumber evidence="8">2.9.1.1</ecNumber>
    </submittedName>
</protein>
<dbReference type="InterPro" id="IPR015424">
    <property type="entry name" value="PyrdxlP-dep_Trfase"/>
</dbReference>
<dbReference type="InterPro" id="IPR004534">
    <property type="entry name" value="SelA_trans"/>
</dbReference>
<gene>
    <name evidence="8" type="ORF">MNBD_NITROSPINAE04-1649</name>
</gene>
<dbReference type="GO" id="GO:0004125">
    <property type="term" value="F:L-seryl-tRNA(Sec) selenium transferase activity"/>
    <property type="evidence" value="ECO:0007669"/>
    <property type="project" value="UniProtKB-EC"/>
</dbReference>
<evidence type="ECO:0000256" key="3">
    <source>
        <dbReference type="ARBA" id="ARBA00022679"/>
    </source>
</evidence>
<dbReference type="SUPFAM" id="SSF53383">
    <property type="entry name" value="PLP-dependent transferases"/>
    <property type="match status" value="1"/>
</dbReference>
<evidence type="ECO:0000256" key="4">
    <source>
        <dbReference type="ARBA" id="ARBA00022898"/>
    </source>
</evidence>
<comment type="cofactor">
    <cofactor evidence="1">
        <name>pyridoxal 5'-phosphate</name>
        <dbReference type="ChEBI" id="CHEBI:597326"/>
    </cofactor>
</comment>
<evidence type="ECO:0000256" key="5">
    <source>
        <dbReference type="ARBA" id="ARBA00022917"/>
    </source>
</evidence>
<keyword evidence="4" id="KW-0663">Pyridoxal phosphate</keyword>
<evidence type="ECO:0000313" key="8">
    <source>
        <dbReference type="EMBL" id="VAX18413.1"/>
    </source>
</evidence>
<dbReference type="EC" id="2.9.1.1" evidence="8"/>
<keyword evidence="6" id="KW-0711">Selenium</keyword>
<evidence type="ECO:0000256" key="1">
    <source>
        <dbReference type="ARBA" id="ARBA00001933"/>
    </source>
</evidence>
<dbReference type="PANTHER" id="PTHR32328">
    <property type="entry name" value="L-SERYL-TRNA(SEC) SELENIUM TRANSFERASE"/>
    <property type="match status" value="1"/>
</dbReference>
<reference evidence="8" key="1">
    <citation type="submission" date="2018-06" db="EMBL/GenBank/DDBJ databases">
        <authorList>
            <person name="Zhirakovskaya E."/>
        </authorList>
    </citation>
    <scope>NUCLEOTIDE SEQUENCE</scope>
</reference>
<dbReference type="Gene3D" id="3.90.1150.180">
    <property type="match status" value="1"/>
</dbReference>
<name>A0A3B1C1D6_9ZZZZ</name>
<dbReference type="InterPro" id="IPR018319">
    <property type="entry name" value="SelA-like"/>
</dbReference>
<dbReference type="GO" id="GO:0005737">
    <property type="term" value="C:cytoplasm"/>
    <property type="evidence" value="ECO:0007669"/>
    <property type="project" value="InterPro"/>
</dbReference>
<dbReference type="NCBIfam" id="TIGR00474">
    <property type="entry name" value="selA"/>
    <property type="match status" value="1"/>
</dbReference>
<dbReference type="PANTHER" id="PTHR32328:SF0">
    <property type="entry name" value="L-SERYL-TRNA(SEC) SELENIUM TRANSFERASE"/>
    <property type="match status" value="1"/>
</dbReference>
<dbReference type="Gene3D" id="3.40.640.10">
    <property type="entry name" value="Type I PLP-dependent aspartate aminotransferase-like (Major domain)"/>
    <property type="match status" value="1"/>
</dbReference>
<dbReference type="GO" id="GO:0001514">
    <property type="term" value="P:selenocysteine incorporation"/>
    <property type="evidence" value="ECO:0007669"/>
    <property type="project" value="InterPro"/>
</dbReference>
<accession>A0A3B1C1D6</accession>
<keyword evidence="2" id="KW-0963">Cytoplasm</keyword>
<dbReference type="InterPro" id="IPR025862">
    <property type="entry name" value="SelA_trans_N_dom"/>
</dbReference>
<evidence type="ECO:0000256" key="2">
    <source>
        <dbReference type="ARBA" id="ARBA00022490"/>
    </source>
</evidence>
<dbReference type="AlphaFoldDB" id="A0A3B1C1D6"/>
<dbReference type="HAMAP" id="MF_00423">
    <property type="entry name" value="SelA"/>
    <property type="match status" value="1"/>
</dbReference>
<organism evidence="8">
    <name type="scientific">hydrothermal vent metagenome</name>
    <dbReference type="NCBI Taxonomy" id="652676"/>
    <lineage>
        <taxon>unclassified sequences</taxon>
        <taxon>metagenomes</taxon>
        <taxon>ecological metagenomes</taxon>
    </lineage>
</organism>
<dbReference type="InterPro" id="IPR015421">
    <property type="entry name" value="PyrdxlP-dep_Trfase_major"/>
</dbReference>
<dbReference type="Pfam" id="PF03841">
    <property type="entry name" value="SelA"/>
    <property type="match status" value="1"/>
</dbReference>
<feature type="domain" description="L-seryl-tRNA selenium transferase N-terminal" evidence="7">
    <location>
        <begin position="7"/>
        <end position="46"/>
    </location>
</feature>
<evidence type="ECO:0000259" key="7">
    <source>
        <dbReference type="Pfam" id="PF12390"/>
    </source>
</evidence>
<sequence length="462" mass="49714">MTGDKSLRKLPSVDRIVGLASCKSLIDYYGRTRVVGATRKLLDGIRNEILSAGNGEDYAFKSDEDLMSALSSQLKESSKPLLKKVINCSGVIIHTNLGRSMLAETAGKAAMDTAVSCVNLEYSLKEGERGERDDILEGLITGLTGAEAATVVNNNAAAVLLVLNTLSDGKETIVSRGELIEIGGSFRLPEIMAKSGSVLKEVGTTNRTHLSDYENAINQNTALILSVHTSNYRIIGFTSKPELAELKSLAKSKSLPLMVDLGAGAVIDLERLGLKGEPTIAQTLDNGADVVTISGDKLLGGPQAGIIAGDADIIARIRKNPLKRALRLDKMTISALEATLRIYQNPDEAVSVIPTLRHLGKPVETIRAVAGKAVEILKEEFGRDAEVFAVDDICRAGSGSLPEVDIPSVSVVVKHRTMSPDETKQWFRSLNPPIIGRVESGMFRLDMRCVDDAEQIRPRKES</sequence>